<organism evidence="1 2">
    <name type="scientific">Aspergillus melleus</name>
    <dbReference type="NCBI Taxonomy" id="138277"/>
    <lineage>
        <taxon>Eukaryota</taxon>
        <taxon>Fungi</taxon>
        <taxon>Dikarya</taxon>
        <taxon>Ascomycota</taxon>
        <taxon>Pezizomycotina</taxon>
        <taxon>Eurotiomycetes</taxon>
        <taxon>Eurotiomycetidae</taxon>
        <taxon>Eurotiales</taxon>
        <taxon>Aspergillaceae</taxon>
        <taxon>Aspergillus</taxon>
        <taxon>Aspergillus subgen. Circumdati</taxon>
    </lineage>
</organism>
<comment type="caution">
    <text evidence="1">The sequence shown here is derived from an EMBL/GenBank/DDBJ whole genome shotgun (WGS) entry which is preliminary data.</text>
</comment>
<dbReference type="Proteomes" id="UP001177260">
    <property type="component" value="Unassembled WGS sequence"/>
</dbReference>
<sequence>MKFLCLPGGYCNSKTFEAQLGPFCQSLNTDCKTSFHFTQGDIPVKKLPTEFEGFFGPPPNYSFVEVNLATTAFSIREFPKRETPEETMRLVVDMLHDPRPSNIAAVMDRLIGILDSEGDIDGVIGYSEGAVMATTLLFEEARRQRESGREPRIKCAVLVCGWPPMEPVTGQTMLTDQFPDEVITIPACHVVGGQDPFLDASMALYNFWDPDQAEIFDHGGGHTVPREIGTCREIAEVVRGLMSEVESG</sequence>
<accession>A0ACC3B3Z2</accession>
<keyword evidence="2" id="KW-1185">Reference proteome</keyword>
<name>A0ACC3B3Z2_9EURO</name>
<reference evidence="1 2" key="1">
    <citation type="journal article" date="2023" name="ACS Omega">
        <title>Identification of the Neoaspergillic Acid Biosynthesis Gene Cluster by Establishing an In Vitro CRISPR-Ribonucleoprotein Genetic System in Aspergillus melleus.</title>
        <authorList>
            <person name="Yuan B."/>
            <person name="Grau M.F."/>
            <person name="Murata R.M."/>
            <person name="Torok T."/>
            <person name="Venkateswaran K."/>
            <person name="Stajich J.E."/>
            <person name="Wang C.C.C."/>
        </authorList>
    </citation>
    <scope>NUCLEOTIDE SEQUENCE [LARGE SCALE GENOMIC DNA]</scope>
    <source>
        <strain evidence="1 2">IMV 1140</strain>
    </source>
</reference>
<evidence type="ECO:0000313" key="1">
    <source>
        <dbReference type="EMBL" id="KAK1144994.1"/>
    </source>
</evidence>
<proteinExistence type="predicted"/>
<protein>
    <submittedName>
        <fullName evidence="1">Uncharacterized protein</fullName>
    </submittedName>
</protein>
<dbReference type="EMBL" id="JAOPJF010000027">
    <property type="protein sequence ID" value="KAK1144994.1"/>
    <property type="molecule type" value="Genomic_DNA"/>
</dbReference>
<evidence type="ECO:0000313" key="2">
    <source>
        <dbReference type="Proteomes" id="UP001177260"/>
    </source>
</evidence>
<gene>
    <name evidence="1" type="ORF">N8T08_004709</name>
</gene>